<evidence type="ECO:0000313" key="2">
    <source>
        <dbReference type="Proteomes" id="UP001208017"/>
    </source>
</evidence>
<comment type="caution">
    <text evidence="1">The sequence shown here is derived from an EMBL/GenBank/DDBJ whole genome shotgun (WGS) entry which is preliminary data.</text>
</comment>
<protein>
    <submittedName>
        <fullName evidence="1">Uncharacterized protein</fullName>
    </submittedName>
</protein>
<proteinExistence type="predicted"/>
<accession>A0ABT3X0Q4</accession>
<keyword evidence="2" id="KW-1185">Reference proteome</keyword>
<dbReference type="EMBL" id="JAPMLT010000003">
    <property type="protein sequence ID" value="MCX7570026.1"/>
    <property type="molecule type" value="Genomic_DNA"/>
</dbReference>
<dbReference type="Proteomes" id="UP001208017">
    <property type="component" value="Unassembled WGS sequence"/>
</dbReference>
<dbReference type="Pfam" id="PF10778">
    <property type="entry name" value="DehI"/>
    <property type="match status" value="1"/>
</dbReference>
<sequence>MYIPEILEGEARGRLRRLYHHIKATMHVPIVPYLFRTLAFYPSFLQYAVETSRPNLLSRSFEEAADELRAVPPPDVPVPPLPPYVTHRDLRGAAALLPVFHDANAKELLIVTAWYEALSERPVAGNGTSVNDGEFLPPGIPAAFPRPIPLVRVESAPPHLQALLKQIVDAQRASGPASQYRALAQYPTFLTGAWQEIYPYLHEPWYQEQRRHLLDRAQVLVHRLPYPLPLSPRRLRQVLSPREIASCIGLIAMFRDLLPSLILDIDLMNRMLRQPPRRRFPFV</sequence>
<dbReference type="RefSeq" id="WP_267151270.1">
    <property type="nucleotide sequence ID" value="NZ_JAPMLT010000003.1"/>
</dbReference>
<dbReference type="InterPro" id="IPR019714">
    <property type="entry name" value="2-haloacid_dehalogenase_DehI"/>
</dbReference>
<name>A0ABT3X0Q4_9BACL</name>
<reference evidence="1 2" key="1">
    <citation type="submission" date="2022-11" db="EMBL/GenBank/DDBJ databases">
        <title>Study of microbial diversity in lake waters.</title>
        <authorList>
            <person name="Zhang J."/>
        </authorList>
    </citation>
    <scope>NUCLEOTIDE SEQUENCE [LARGE SCALE GENOMIC DNA]</scope>
    <source>
        <strain evidence="1 2">DT12</strain>
    </source>
</reference>
<evidence type="ECO:0000313" key="1">
    <source>
        <dbReference type="EMBL" id="MCX7570026.1"/>
    </source>
</evidence>
<organism evidence="1 2">
    <name type="scientific">Tumebacillus lacus</name>
    <dbReference type="NCBI Taxonomy" id="2995335"/>
    <lineage>
        <taxon>Bacteria</taxon>
        <taxon>Bacillati</taxon>
        <taxon>Bacillota</taxon>
        <taxon>Bacilli</taxon>
        <taxon>Bacillales</taxon>
        <taxon>Alicyclobacillaceae</taxon>
        <taxon>Tumebacillus</taxon>
    </lineage>
</organism>
<gene>
    <name evidence="1" type="ORF">OS242_08615</name>
</gene>